<dbReference type="EMBL" id="CP001700">
    <property type="protein sequence ID" value="ACU73831.1"/>
    <property type="molecule type" value="Genomic_DNA"/>
</dbReference>
<sequence length="346" mass="35903">MSVTSVAERPRTADEVLAWARALVDPALRAVVDGLPGPLRRVCGYHFGWWDERGRATAADPGKAIRPALTLLTARAVGGSAEAAVPVAVAVELVHNFSLLHDDVMDADLTRRHRPTAWSVFGISQAILAGDALLAVANRLLAQEPAPVCDRGAEWIGTCCVELCAGQWSDMDFEQRADVSVSEVLAMAAGKTGALLGCACALGALAGGGTPAAAGRLDAFGRKLGLAFQYVDDLLGIWGDPAVTGKPVFADLERGKKSLPVVAALTSGTAAGARLAALYHADRPRGETELRSLAELIEAAGARTWACGQAAAALSDAVGILQTEIADPLPAAELLHVANLIAGRDR</sequence>
<proteinExistence type="inferred from homology"/>
<accession>C7Q395</accession>
<reference evidence="4 5" key="1">
    <citation type="journal article" date="2009" name="Stand. Genomic Sci.">
        <title>Complete genome sequence of Catenulispora acidiphila type strain (ID 139908).</title>
        <authorList>
            <person name="Copeland A."/>
            <person name="Lapidus A."/>
            <person name="Glavina Del Rio T."/>
            <person name="Nolan M."/>
            <person name="Lucas S."/>
            <person name="Chen F."/>
            <person name="Tice H."/>
            <person name="Cheng J.F."/>
            <person name="Bruce D."/>
            <person name="Goodwin L."/>
            <person name="Pitluck S."/>
            <person name="Mikhailova N."/>
            <person name="Pati A."/>
            <person name="Ivanova N."/>
            <person name="Mavromatis K."/>
            <person name="Chen A."/>
            <person name="Palaniappan K."/>
            <person name="Chain P."/>
            <person name="Land M."/>
            <person name="Hauser L."/>
            <person name="Chang Y.J."/>
            <person name="Jeffries C.D."/>
            <person name="Chertkov O."/>
            <person name="Brettin T."/>
            <person name="Detter J.C."/>
            <person name="Han C."/>
            <person name="Ali Z."/>
            <person name="Tindall B.J."/>
            <person name="Goker M."/>
            <person name="Bristow J."/>
            <person name="Eisen J.A."/>
            <person name="Markowitz V."/>
            <person name="Hugenholtz P."/>
            <person name="Kyrpides N.C."/>
            <person name="Klenk H.P."/>
        </authorList>
    </citation>
    <scope>NUCLEOTIDE SEQUENCE [LARGE SCALE GENOMIC DNA]</scope>
    <source>
        <strain evidence="5">DSM 44928 / JCM 14897 / NBRC 102108 / NRRL B-24433 / ID139908</strain>
    </source>
</reference>
<gene>
    <name evidence="4" type="ordered locus">Caci_4971</name>
</gene>
<evidence type="ECO:0000256" key="3">
    <source>
        <dbReference type="RuleBase" id="RU004466"/>
    </source>
</evidence>
<dbReference type="eggNOG" id="COG0142">
    <property type="taxonomic scope" value="Bacteria"/>
</dbReference>
<dbReference type="GO" id="GO:0008299">
    <property type="term" value="P:isoprenoid biosynthetic process"/>
    <property type="evidence" value="ECO:0007669"/>
    <property type="project" value="InterPro"/>
</dbReference>
<evidence type="ECO:0000313" key="4">
    <source>
        <dbReference type="EMBL" id="ACU73831.1"/>
    </source>
</evidence>
<dbReference type="HOGENOM" id="CLU_014015_2_1_11"/>
<keyword evidence="2" id="KW-0460">Magnesium</keyword>
<dbReference type="GO" id="GO:0046872">
    <property type="term" value="F:metal ion binding"/>
    <property type="evidence" value="ECO:0007669"/>
    <property type="project" value="UniProtKB-KW"/>
</dbReference>
<dbReference type="SUPFAM" id="SSF48576">
    <property type="entry name" value="Terpenoid synthases"/>
    <property type="match status" value="1"/>
</dbReference>
<dbReference type="KEGG" id="cai:Caci_4971"/>
<dbReference type="OrthoDB" id="4497239at2"/>
<dbReference type="AlphaFoldDB" id="C7Q395"/>
<dbReference type="SFLD" id="SFLDS00005">
    <property type="entry name" value="Isoprenoid_Synthase_Type_I"/>
    <property type="match status" value="1"/>
</dbReference>
<dbReference type="GO" id="GO:0004659">
    <property type="term" value="F:prenyltransferase activity"/>
    <property type="evidence" value="ECO:0007669"/>
    <property type="project" value="InterPro"/>
</dbReference>
<dbReference type="InParanoid" id="C7Q395"/>
<keyword evidence="5" id="KW-1185">Reference proteome</keyword>
<dbReference type="PANTHER" id="PTHR12001:SF86">
    <property type="entry name" value="GERANYLGERANYL DIPHOSPHATE SYNTHASE"/>
    <property type="match status" value="1"/>
</dbReference>
<protein>
    <submittedName>
        <fullName evidence="4">Polyprenyl synthetase</fullName>
    </submittedName>
</protein>
<dbReference type="PANTHER" id="PTHR12001">
    <property type="entry name" value="GERANYLGERANYL PYROPHOSPHATE SYNTHASE"/>
    <property type="match status" value="1"/>
</dbReference>
<name>C7Q395_CATAD</name>
<evidence type="ECO:0000313" key="5">
    <source>
        <dbReference type="Proteomes" id="UP000000851"/>
    </source>
</evidence>
<dbReference type="InterPro" id="IPR000092">
    <property type="entry name" value="Polyprenyl_synt"/>
</dbReference>
<dbReference type="SFLD" id="SFLDG01017">
    <property type="entry name" value="Polyprenyl_Transferase_Like"/>
    <property type="match status" value="1"/>
</dbReference>
<dbReference type="InterPro" id="IPR033749">
    <property type="entry name" value="Polyprenyl_synt_CS"/>
</dbReference>
<dbReference type="NCBIfam" id="NF041169">
    <property type="entry name" value="f2_encap_cargo4"/>
    <property type="match status" value="1"/>
</dbReference>
<evidence type="ECO:0000256" key="2">
    <source>
        <dbReference type="ARBA" id="ARBA00022842"/>
    </source>
</evidence>
<dbReference type="Gene3D" id="1.10.600.10">
    <property type="entry name" value="Farnesyl Diphosphate Synthase"/>
    <property type="match status" value="1"/>
</dbReference>
<organism evidence="4 5">
    <name type="scientific">Catenulispora acidiphila (strain DSM 44928 / JCM 14897 / NBRC 102108 / NRRL B-24433 / ID139908)</name>
    <dbReference type="NCBI Taxonomy" id="479433"/>
    <lineage>
        <taxon>Bacteria</taxon>
        <taxon>Bacillati</taxon>
        <taxon>Actinomycetota</taxon>
        <taxon>Actinomycetes</taxon>
        <taxon>Catenulisporales</taxon>
        <taxon>Catenulisporaceae</taxon>
        <taxon>Catenulispora</taxon>
    </lineage>
</organism>
<dbReference type="FunCoup" id="C7Q395">
    <property type="interactions" value="156"/>
</dbReference>
<keyword evidence="1" id="KW-0479">Metal-binding</keyword>
<dbReference type="InterPro" id="IPR008949">
    <property type="entry name" value="Isoprenoid_synthase_dom_sf"/>
</dbReference>
<keyword evidence="3" id="KW-0808">Transferase</keyword>
<dbReference type="CDD" id="cd00685">
    <property type="entry name" value="Trans_IPPS_HT"/>
    <property type="match status" value="1"/>
</dbReference>
<evidence type="ECO:0000256" key="1">
    <source>
        <dbReference type="ARBA" id="ARBA00022723"/>
    </source>
</evidence>
<dbReference type="Proteomes" id="UP000000851">
    <property type="component" value="Chromosome"/>
</dbReference>
<dbReference type="Pfam" id="PF00348">
    <property type="entry name" value="polyprenyl_synt"/>
    <property type="match status" value="1"/>
</dbReference>
<dbReference type="RefSeq" id="WP_015793560.1">
    <property type="nucleotide sequence ID" value="NC_013131.1"/>
</dbReference>
<dbReference type="PROSITE" id="PS00723">
    <property type="entry name" value="POLYPRENYL_SYNTHASE_1"/>
    <property type="match status" value="1"/>
</dbReference>
<dbReference type="STRING" id="479433.Caci_4971"/>
<comment type="similarity">
    <text evidence="3">Belongs to the FPP/GGPP synthase family.</text>
</comment>